<accession>A3UAD0</accession>
<proteinExistence type="predicted"/>
<protein>
    <submittedName>
        <fullName evidence="1">Uncharacterized protein</fullName>
    </submittedName>
</protein>
<sequence length="122" mass="14241">MVSLESYILRSDPLLEFILYQDNFKIISAYNGNHNGNYNYNDLIKVYIIEEEKKILSSILSFVFSIFTSISSSGEIIFNDGVYKTRKRLVIKIKNKHLDILLTNCDIDNTKNLVNYLKHKQN</sequence>
<keyword evidence="2" id="KW-1185">Reference proteome</keyword>
<reference evidence="1 2" key="1">
    <citation type="journal article" date="2010" name="J. Bacteriol.">
        <title>The complete genome sequence of Croceibacter atlanticus HTCC2559T.</title>
        <authorList>
            <person name="Oh H.M."/>
            <person name="Kang I."/>
            <person name="Ferriera S."/>
            <person name="Giovannoni S.J."/>
            <person name="Cho J.C."/>
        </authorList>
    </citation>
    <scope>NUCLEOTIDE SEQUENCE [LARGE SCALE GENOMIC DNA]</scope>
    <source>
        <strain evidence="2">ATCC BAA-628 / HTCC2559 / KCTC 12090</strain>
    </source>
</reference>
<evidence type="ECO:0000313" key="1">
    <source>
        <dbReference type="EMBL" id="EAP86766.1"/>
    </source>
</evidence>
<name>A3UAD0_CROAH</name>
<organism evidence="1 2">
    <name type="scientific">Croceibacter atlanticus (strain ATCC BAA-628 / JCM 21780 / CIP 108009 / IAM 15332 / KCTC 12090 / HTCC2559)</name>
    <dbReference type="NCBI Taxonomy" id="216432"/>
    <lineage>
        <taxon>Bacteria</taxon>
        <taxon>Pseudomonadati</taxon>
        <taxon>Bacteroidota</taxon>
        <taxon>Flavobacteriia</taxon>
        <taxon>Flavobacteriales</taxon>
        <taxon>Flavobacteriaceae</taxon>
        <taxon>Croceibacter</taxon>
    </lineage>
</organism>
<dbReference type="HOGENOM" id="CLU_2022869_0_0_10"/>
<gene>
    <name evidence="1" type="ordered locus">CA2559_12038</name>
</gene>
<dbReference type="Proteomes" id="UP000002297">
    <property type="component" value="Chromosome"/>
</dbReference>
<dbReference type="RefSeq" id="WP_013188147.1">
    <property type="nucleotide sequence ID" value="NC_014230.1"/>
</dbReference>
<dbReference type="KEGG" id="cat:CA2559_12038"/>
<dbReference type="AlphaFoldDB" id="A3UAD0"/>
<evidence type="ECO:0000313" key="2">
    <source>
        <dbReference type="Proteomes" id="UP000002297"/>
    </source>
</evidence>
<dbReference type="GeneID" id="89454124"/>
<dbReference type="EMBL" id="CP002046">
    <property type="protein sequence ID" value="EAP86766.1"/>
    <property type="molecule type" value="Genomic_DNA"/>
</dbReference>
<dbReference type="STRING" id="216432.CA2559_12038"/>